<dbReference type="AlphaFoldDB" id="A0A0N4Z1G6"/>
<feature type="chain" id="PRO_5005890954" evidence="1">
    <location>
        <begin position="25"/>
        <end position="156"/>
    </location>
</feature>
<proteinExistence type="predicted"/>
<evidence type="ECO:0000313" key="2">
    <source>
        <dbReference type="Proteomes" id="UP000038045"/>
    </source>
</evidence>
<accession>A0A0N4Z1G6</accession>
<keyword evidence="2" id="KW-1185">Reference proteome</keyword>
<reference evidence="3" key="1">
    <citation type="submission" date="2017-02" db="UniProtKB">
        <authorList>
            <consortium name="WormBaseParasite"/>
        </authorList>
    </citation>
    <scope>IDENTIFICATION</scope>
</reference>
<name>A0A0N4Z1G6_PARTI</name>
<evidence type="ECO:0000256" key="1">
    <source>
        <dbReference type="SAM" id="SignalP"/>
    </source>
</evidence>
<organism evidence="2 3">
    <name type="scientific">Parastrongyloides trichosuri</name>
    <name type="common">Possum-specific nematode worm</name>
    <dbReference type="NCBI Taxonomy" id="131310"/>
    <lineage>
        <taxon>Eukaryota</taxon>
        <taxon>Metazoa</taxon>
        <taxon>Ecdysozoa</taxon>
        <taxon>Nematoda</taxon>
        <taxon>Chromadorea</taxon>
        <taxon>Rhabditida</taxon>
        <taxon>Tylenchina</taxon>
        <taxon>Panagrolaimomorpha</taxon>
        <taxon>Strongyloidoidea</taxon>
        <taxon>Strongyloididae</taxon>
        <taxon>Parastrongyloides</taxon>
    </lineage>
</organism>
<feature type="signal peptide" evidence="1">
    <location>
        <begin position="1"/>
        <end position="24"/>
    </location>
</feature>
<evidence type="ECO:0000313" key="3">
    <source>
        <dbReference type="WBParaSite" id="PTRK_0000062600.1"/>
    </source>
</evidence>
<keyword evidence="1" id="KW-0732">Signal</keyword>
<dbReference type="Proteomes" id="UP000038045">
    <property type="component" value="Unplaced"/>
</dbReference>
<dbReference type="WBParaSite" id="PTRK_0000062600.1">
    <property type="protein sequence ID" value="PTRK_0000062600.1"/>
    <property type="gene ID" value="PTRK_0000062600"/>
</dbReference>
<sequence length="156" mass="18159">MKFTIKNLLYLLILIFLFQNIIQGKPYCKTGYSGLTIEGKITCNDTHYNDTEINIQLCKGYYSPQCEDWGKAFVSGRGTFYSSGFTPVDNSYISYQIKFENKCFPERDGSKKCKFISTIPILESCVKCNRWDTTKCSQNLTMELTDIQYRKYRICE</sequence>
<protein>
    <submittedName>
        <fullName evidence="3">Secreted protein</fullName>
    </submittedName>
</protein>